<dbReference type="EMBL" id="BAAAMU010000018">
    <property type="protein sequence ID" value="GAA1631299.1"/>
    <property type="molecule type" value="Genomic_DNA"/>
</dbReference>
<dbReference type="RefSeq" id="WP_346105130.1">
    <property type="nucleotide sequence ID" value="NZ_BAAAMU010000018.1"/>
</dbReference>
<sequence length="576" mass="61411">MTSHPAPDERLAAYRIEGDRMAHEPNDPPEPAELKMSVATALRAAAQAAGDRPAMIQGDRAVSYAELDDRAARLAGALAARGIGPGSTVAIGLYNSFAYLETIVAAFKLGARPVNINYRYRAPELRYVLDYTDAAAFVHDTSLAAHVREVPGDRLLLEVGAEAEPLAPVVPFERAVEHEPVHRDAAAGSPHGIILLTGGTTGRPKGVIWDRDGLLGILRGVFRQAGLEPPRTPDEVRTRVRELREKGGTPVVLPMSPLMHGTGLFHALRTLLAGGTICFCTSRSLDADEVWRTVERRAVTEMVIVGDAFGRPLVDALAAAERAGSPYDIGSLRSMTSSGVIWSAEVKRELLRRGGMTLIDNISASEGGPFGQALARSEADVADGRFTLAPVARILDENDQDIKPGTGQVGVLASAGPQPVGYLKDPERTARVWRTIDGVRYAVPGDLASLDADGRLILLGRGDGVINTGGEKVFPEEVEEALVTHPSVSEAVVVGVPDPRWGQIVVAVVAPADALAEVEDEALSRHVGERLAGYKRPRAIVRVEAIPRSPAGKINRPSARELAVGHLRPATKEATQ</sequence>
<accession>A0ABP4R4L5</accession>
<protein>
    <submittedName>
        <fullName evidence="3">Acyl-CoA synthetase</fullName>
    </submittedName>
</protein>
<dbReference type="Pfam" id="PF00501">
    <property type="entry name" value="AMP-binding"/>
    <property type="match status" value="1"/>
</dbReference>
<dbReference type="Pfam" id="PF13193">
    <property type="entry name" value="AMP-binding_C"/>
    <property type="match status" value="1"/>
</dbReference>
<dbReference type="InterPro" id="IPR045851">
    <property type="entry name" value="AMP-bd_C_sf"/>
</dbReference>
<evidence type="ECO:0000313" key="4">
    <source>
        <dbReference type="Proteomes" id="UP001500064"/>
    </source>
</evidence>
<dbReference type="PANTHER" id="PTHR43767">
    <property type="entry name" value="LONG-CHAIN-FATTY-ACID--COA LIGASE"/>
    <property type="match status" value="1"/>
</dbReference>
<dbReference type="SUPFAM" id="SSF56801">
    <property type="entry name" value="Acetyl-CoA synthetase-like"/>
    <property type="match status" value="1"/>
</dbReference>
<evidence type="ECO:0000313" key="3">
    <source>
        <dbReference type="EMBL" id="GAA1631299.1"/>
    </source>
</evidence>
<feature type="domain" description="AMP-binding enzyme C-terminal" evidence="2">
    <location>
        <begin position="477"/>
        <end position="553"/>
    </location>
</feature>
<proteinExistence type="predicted"/>
<dbReference type="InterPro" id="IPR020845">
    <property type="entry name" value="AMP-binding_CS"/>
</dbReference>
<evidence type="ECO:0000259" key="2">
    <source>
        <dbReference type="Pfam" id="PF13193"/>
    </source>
</evidence>
<dbReference type="Gene3D" id="3.30.300.30">
    <property type="match status" value="1"/>
</dbReference>
<dbReference type="Proteomes" id="UP001500064">
    <property type="component" value="Unassembled WGS sequence"/>
</dbReference>
<feature type="domain" description="AMP-dependent synthetase/ligase" evidence="1">
    <location>
        <begin position="43"/>
        <end position="418"/>
    </location>
</feature>
<dbReference type="InterPro" id="IPR042099">
    <property type="entry name" value="ANL_N_sf"/>
</dbReference>
<dbReference type="Gene3D" id="3.40.50.12780">
    <property type="entry name" value="N-terminal domain of ligase-like"/>
    <property type="match status" value="1"/>
</dbReference>
<comment type="caution">
    <text evidence="3">The sequence shown here is derived from an EMBL/GenBank/DDBJ whole genome shotgun (WGS) entry which is preliminary data.</text>
</comment>
<gene>
    <name evidence="3" type="ORF">GCM10009733_030200</name>
</gene>
<reference evidence="4" key="1">
    <citation type="journal article" date="2019" name="Int. J. Syst. Evol. Microbiol.">
        <title>The Global Catalogue of Microorganisms (GCM) 10K type strain sequencing project: providing services to taxonomists for standard genome sequencing and annotation.</title>
        <authorList>
            <consortium name="The Broad Institute Genomics Platform"/>
            <consortium name="The Broad Institute Genome Sequencing Center for Infectious Disease"/>
            <person name="Wu L."/>
            <person name="Ma J."/>
        </authorList>
    </citation>
    <scope>NUCLEOTIDE SEQUENCE [LARGE SCALE GENOMIC DNA]</scope>
    <source>
        <strain evidence="4">JCM 13929</strain>
    </source>
</reference>
<dbReference type="PANTHER" id="PTHR43767:SF1">
    <property type="entry name" value="NONRIBOSOMAL PEPTIDE SYNTHASE PES1 (EUROFUNG)-RELATED"/>
    <property type="match status" value="1"/>
</dbReference>
<dbReference type="InterPro" id="IPR000873">
    <property type="entry name" value="AMP-dep_synth/lig_dom"/>
</dbReference>
<dbReference type="InterPro" id="IPR050237">
    <property type="entry name" value="ATP-dep_AMP-bd_enzyme"/>
</dbReference>
<name>A0ABP4R4L5_9ACTN</name>
<keyword evidence="4" id="KW-1185">Reference proteome</keyword>
<evidence type="ECO:0000259" key="1">
    <source>
        <dbReference type="Pfam" id="PF00501"/>
    </source>
</evidence>
<organism evidence="3 4">
    <name type="scientific">Nonomuraea maheshkhaliensis</name>
    <dbReference type="NCBI Taxonomy" id="419590"/>
    <lineage>
        <taxon>Bacteria</taxon>
        <taxon>Bacillati</taxon>
        <taxon>Actinomycetota</taxon>
        <taxon>Actinomycetes</taxon>
        <taxon>Streptosporangiales</taxon>
        <taxon>Streptosporangiaceae</taxon>
        <taxon>Nonomuraea</taxon>
    </lineage>
</organism>
<dbReference type="PROSITE" id="PS00455">
    <property type="entry name" value="AMP_BINDING"/>
    <property type="match status" value="1"/>
</dbReference>
<dbReference type="InterPro" id="IPR025110">
    <property type="entry name" value="AMP-bd_C"/>
</dbReference>